<accession>A0A6P1TM71</accession>
<protein>
    <submittedName>
        <fullName evidence="1">Uncharacterized protein</fullName>
    </submittedName>
</protein>
<organism evidence="1 2">
    <name type="scientific">Anaerocolumna sedimenticola</name>
    <dbReference type="NCBI Taxonomy" id="2696063"/>
    <lineage>
        <taxon>Bacteria</taxon>
        <taxon>Bacillati</taxon>
        <taxon>Bacillota</taxon>
        <taxon>Clostridia</taxon>
        <taxon>Lachnospirales</taxon>
        <taxon>Lachnospiraceae</taxon>
        <taxon>Anaerocolumna</taxon>
    </lineage>
</organism>
<dbReference type="EMBL" id="CP048000">
    <property type="protein sequence ID" value="QHQ61397.1"/>
    <property type="molecule type" value="Genomic_DNA"/>
</dbReference>
<dbReference type="KEGG" id="anr:Ana3638_11945"/>
<gene>
    <name evidence="1" type="ORF">Ana3638_11945</name>
</gene>
<sequence length="72" mass="8182">MKEKGFNLQIVELKENLAKVLNEAKMPTMVKQMALFEISSQVNQLVAQEIEAERKAWEEGEKDGNKSSKSND</sequence>
<dbReference type="Proteomes" id="UP000464314">
    <property type="component" value="Chromosome"/>
</dbReference>
<name>A0A6P1TM71_9FIRM</name>
<reference evidence="1 2" key="1">
    <citation type="submission" date="2020-01" db="EMBL/GenBank/DDBJ databases">
        <title>Genome analysis of Anaerocolumna sp. CBA3638.</title>
        <authorList>
            <person name="Kim J."/>
            <person name="Roh S.W."/>
        </authorList>
    </citation>
    <scope>NUCLEOTIDE SEQUENCE [LARGE SCALE GENOMIC DNA]</scope>
    <source>
        <strain evidence="1 2">CBA3638</strain>
    </source>
</reference>
<proteinExistence type="predicted"/>
<evidence type="ECO:0000313" key="2">
    <source>
        <dbReference type="Proteomes" id="UP000464314"/>
    </source>
</evidence>
<dbReference type="RefSeq" id="WP_161838222.1">
    <property type="nucleotide sequence ID" value="NZ_CP048000.1"/>
</dbReference>
<dbReference type="AlphaFoldDB" id="A0A6P1TM71"/>
<evidence type="ECO:0000313" key="1">
    <source>
        <dbReference type="EMBL" id="QHQ61397.1"/>
    </source>
</evidence>
<keyword evidence="2" id="KW-1185">Reference proteome</keyword>